<evidence type="ECO:0000256" key="3">
    <source>
        <dbReference type="ARBA" id="ARBA00007739"/>
    </source>
</evidence>
<dbReference type="InterPro" id="IPR036950">
    <property type="entry name" value="PBP_transglycosylase"/>
</dbReference>
<dbReference type="Pfam" id="PF00905">
    <property type="entry name" value="Transpeptidase"/>
    <property type="match status" value="1"/>
</dbReference>
<keyword evidence="9" id="KW-0511">Multifunctional enzyme</keyword>
<feature type="domain" description="Glycosyl transferase family 51" evidence="13">
    <location>
        <begin position="78"/>
        <end position="243"/>
    </location>
</feature>
<dbReference type="Pfam" id="PF06832">
    <property type="entry name" value="BiPBP_C"/>
    <property type="match status" value="1"/>
</dbReference>
<keyword evidence="8" id="KW-0378">Hydrolase</keyword>
<dbReference type="UniPathway" id="UPA00219"/>
<comment type="caution">
    <text evidence="15">The sequence shown here is derived from an EMBL/GenBank/DDBJ whole genome shotgun (WGS) entry which is preliminary data.</text>
</comment>
<dbReference type="GO" id="GO:0008658">
    <property type="term" value="F:penicillin binding"/>
    <property type="evidence" value="ECO:0007669"/>
    <property type="project" value="InterPro"/>
</dbReference>
<dbReference type="GO" id="GO:0006508">
    <property type="term" value="P:proteolysis"/>
    <property type="evidence" value="ECO:0007669"/>
    <property type="project" value="UniProtKB-KW"/>
</dbReference>
<evidence type="ECO:0000256" key="8">
    <source>
        <dbReference type="ARBA" id="ARBA00022801"/>
    </source>
</evidence>
<evidence type="ECO:0000259" key="14">
    <source>
        <dbReference type="Pfam" id="PF06832"/>
    </source>
</evidence>
<dbReference type="InterPro" id="IPR001460">
    <property type="entry name" value="PCN-bd_Tpept"/>
</dbReference>
<dbReference type="AlphaFoldDB" id="A0A512H4N0"/>
<evidence type="ECO:0000256" key="4">
    <source>
        <dbReference type="ARBA" id="ARBA00022645"/>
    </source>
</evidence>
<name>A0A512H4N0_9PROT</name>
<dbReference type="Gene3D" id="1.10.3810.10">
    <property type="entry name" value="Biosynthetic peptidoglycan transglycosylase-like"/>
    <property type="match status" value="1"/>
</dbReference>
<feature type="domain" description="Penicillin-binding C-terminal" evidence="14">
    <location>
        <begin position="633"/>
        <end position="711"/>
    </location>
</feature>
<keyword evidence="5" id="KW-0645">Protease</keyword>
<dbReference type="GO" id="GO:0009252">
    <property type="term" value="P:peptidoglycan biosynthetic process"/>
    <property type="evidence" value="ECO:0007669"/>
    <property type="project" value="UniProtKB-UniPathway"/>
</dbReference>
<evidence type="ECO:0000313" key="16">
    <source>
        <dbReference type="Proteomes" id="UP000321567"/>
    </source>
</evidence>
<comment type="pathway">
    <text evidence="1">Cell wall biogenesis; peptidoglycan biosynthesis.</text>
</comment>
<dbReference type="RefSeq" id="WP_170244921.1">
    <property type="nucleotide sequence ID" value="NZ_BJZO01000008.1"/>
</dbReference>
<dbReference type="InterPro" id="IPR012338">
    <property type="entry name" value="Beta-lactam/transpept-like"/>
</dbReference>
<accession>A0A512H4N0</accession>
<reference evidence="15 16" key="1">
    <citation type="submission" date="2019-07" db="EMBL/GenBank/DDBJ databases">
        <title>Whole genome shotgun sequence of Rhodospirillum oryzae NBRC 107573.</title>
        <authorList>
            <person name="Hosoyama A."/>
            <person name="Uohara A."/>
            <person name="Ohji S."/>
            <person name="Ichikawa N."/>
        </authorList>
    </citation>
    <scope>NUCLEOTIDE SEQUENCE [LARGE SCALE GENOMIC DNA]</scope>
    <source>
        <strain evidence="15 16">NBRC 107573</strain>
    </source>
</reference>
<protein>
    <recommendedName>
        <fullName evidence="10">peptidoglycan glycosyltransferase</fullName>
        <ecNumber evidence="10">2.4.99.28</ecNumber>
    </recommendedName>
</protein>
<keyword evidence="16" id="KW-1185">Reference proteome</keyword>
<dbReference type="PANTHER" id="PTHR32282">
    <property type="entry name" value="BINDING PROTEIN TRANSPEPTIDASE, PUTATIVE-RELATED"/>
    <property type="match status" value="1"/>
</dbReference>
<dbReference type="Gene3D" id="3.40.710.10">
    <property type="entry name" value="DD-peptidase/beta-lactamase superfamily"/>
    <property type="match status" value="1"/>
</dbReference>
<feature type="domain" description="Penicillin-binding protein transpeptidase" evidence="12">
    <location>
        <begin position="320"/>
        <end position="543"/>
    </location>
</feature>
<evidence type="ECO:0000256" key="10">
    <source>
        <dbReference type="ARBA" id="ARBA00044770"/>
    </source>
</evidence>
<evidence type="ECO:0000259" key="13">
    <source>
        <dbReference type="Pfam" id="PF00912"/>
    </source>
</evidence>
<keyword evidence="7" id="KW-0808">Transferase</keyword>
<dbReference type="SUPFAM" id="SSF56601">
    <property type="entry name" value="beta-lactamase/transpeptidase-like"/>
    <property type="match status" value="1"/>
</dbReference>
<dbReference type="Pfam" id="PF00912">
    <property type="entry name" value="Transgly"/>
    <property type="match status" value="1"/>
</dbReference>
<evidence type="ECO:0000256" key="6">
    <source>
        <dbReference type="ARBA" id="ARBA00022676"/>
    </source>
</evidence>
<dbReference type="NCBIfam" id="TIGR02073">
    <property type="entry name" value="PBP_1c"/>
    <property type="match status" value="1"/>
</dbReference>
<dbReference type="EC" id="2.4.99.28" evidence="10"/>
<comment type="similarity">
    <text evidence="3">In the N-terminal section; belongs to the glycosyltransferase 51 family.</text>
</comment>
<dbReference type="PANTHER" id="PTHR32282:SF15">
    <property type="entry name" value="PENICILLIN-BINDING PROTEIN 1C"/>
    <property type="match status" value="1"/>
</dbReference>
<gene>
    <name evidence="15" type="ORF">ROR02_05220</name>
</gene>
<evidence type="ECO:0000259" key="12">
    <source>
        <dbReference type="Pfam" id="PF00905"/>
    </source>
</evidence>
<evidence type="ECO:0000256" key="1">
    <source>
        <dbReference type="ARBA" id="ARBA00004752"/>
    </source>
</evidence>
<comment type="similarity">
    <text evidence="2">In the C-terminal section; belongs to the transpeptidase family.</text>
</comment>
<dbReference type="InterPro" id="IPR023346">
    <property type="entry name" value="Lysozyme-like_dom_sf"/>
</dbReference>
<keyword evidence="6" id="KW-0328">Glycosyltransferase</keyword>
<evidence type="ECO:0000256" key="11">
    <source>
        <dbReference type="ARBA" id="ARBA00049902"/>
    </source>
</evidence>
<evidence type="ECO:0000256" key="5">
    <source>
        <dbReference type="ARBA" id="ARBA00022670"/>
    </source>
</evidence>
<organism evidence="15 16">
    <name type="scientific">Pararhodospirillum oryzae</name>
    <dbReference type="NCBI Taxonomy" id="478448"/>
    <lineage>
        <taxon>Bacteria</taxon>
        <taxon>Pseudomonadati</taxon>
        <taxon>Pseudomonadota</taxon>
        <taxon>Alphaproteobacteria</taxon>
        <taxon>Rhodospirillales</taxon>
        <taxon>Rhodospirillaceae</taxon>
        <taxon>Pararhodospirillum</taxon>
    </lineage>
</organism>
<dbReference type="InterPro" id="IPR001264">
    <property type="entry name" value="Glyco_trans_51"/>
</dbReference>
<dbReference type="InterPro" id="IPR050396">
    <property type="entry name" value="Glycosyltr_51/Transpeptidase"/>
</dbReference>
<evidence type="ECO:0000313" key="15">
    <source>
        <dbReference type="EMBL" id="GEO80391.1"/>
    </source>
</evidence>
<keyword evidence="4" id="KW-0121">Carboxypeptidase</keyword>
<evidence type="ECO:0000256" key="2">
    <source>
        <dbReference type="ARBA" id="ARBA00007090"/>
    </source>
</evidence>
<dbReference type="EMBL" id="BJZO01000008">
    <property type="protein sequence ID" value="GEO80391.1"/>
    <property type="molecule type" value="Genomic_DNA"/>
</dbReference>
<sequence>MSEPPRHGGPTRPRARPRARRRVLVAGALILPVAAAGVAVGAGAFLPDLSRLTPSTRVLGAEGRLLRVFPTEPATGEAWRLPAHEADVDPLYLSMLLAIEDKRFPRHGGVDPLALARAVAQALEQGRVVSGASTLTMQVARLLEPRPRRTLAAKLLEMAHALALESRLGKQAVLNAYLTLAPFGGNLEGVRAGSLAWFGKEPRTLTPGEAALLVALPRAPEALRPDRHPMAARHARDRVLDRLVEAGVLSARRAAEARAETIPTQRRPLPRLAPHLTTRLARTAPPGARIETTLDHGLQSRLETLARDAVPTLAPGQSMALLAVESRTGRVLASVGSPDDLDESRCGAIDMTRAVRSPGSALKPLIYGMAFERHLVHPATLINDRPVRFGVYTPSNFDDGHWGEVTARDALAHSLNIPAVLLLERVGPLSFAQRLAQAGIPLRLPAGTTRPGLPLALGGLGVTLEELVGLMAAIDAGGRAPWPSPLPRTDTPPLPPAVLAPDAAWQVADILAGSPPPPGYAPPTRGNGGRVIAFKTGTSYGYRDAWAIGFDGAVTVGVWVGRPDGSPSPGEYGRITAAPVLFRAFERLEGPPPGPRPGPSDPFAAITRTADLPAPLRRLDDPGGPARYLPADPLAPRVVFPPDGTTVDLGTDADALVLSARGGQRPLVWLVDGRPLVSAAYARETRWSPSGPGQITVTVIDARGRADTARVWLRTSAP</sequence>
<evidence type="ECO:0000256" key="7">
    <source>
        <dbReference type="ARBA" id="ARBA00022679"/>
    </source>
</evidence>
<dbReference type="GO" id="GO:0008955">
    <property type="term" value="F:peptidoglycan glycosyltransferase activity"/>
    <property type="evidence" value="ECO:0007669"/>
    <property type="project" value="UniProtKB-EC"/>
</dbReference>
<dbReference type="InterPro" id="IPR011815">
    <property type="entry name" value="PBP_1c"/>
</dbReference>
<dbReference type="GO" id="GO:0030288">
    <property type="term" value="C:outer membrane-bounded periplasmic space"/>
    <property type="evidence" value="ECO:0007669"/>
    <property type="project" value="TreeGrafter"/>
</dbReference>
<dbReference type="Proteomes" id="UP000321567">
    <property type="component" value="Unassembled WGS sequence"/>
</dbReference>
<evidence type="ECO:0000256" key="9">
    <source>
        <dbReference type="ARBA" id="ARBA00023268"/>
    </source>
</evidence>
<dbReference type="SUPFAM" id="SSF53955">
    <property type="entry name" value="Lysozyme-like"/>
    <property type="match status" value="1"/>
</dbReference>
<proteinExistence type="inferred from homology"/>
<dbReference type="GO" id="GO:0004180">
    <property type="term" value="F:carboxypeptidase activity"/>
    <property type="evidence" value="ECO:0007669"/>
    <property type="project" value="UniProtKB-KW"/>
</dbReference>
<dbReference type="InterPro" id="IPR009647">
    <property type="entry name" value="PBP_C"/>
</dbReference>
<comment type="catalytic activity">
    <reaction evidence="11">
        <text>[GlcNAc-(1-&gt;4)-Mur2Ac(oyl-L-Ala-gamma-D-Glu-L-Lys-D-Ala-D-Ala)](n)-di-trans,octa-cis-undecaprenyl diphosphate + beta-D-GlcNAc-(1-&gt;4)-Mur2Ac(oyl-L-Ala-gamma-D-Glu-L-Lys-D-Ala-D-Ala)-di-trans,octa-cis-undecaprenyl diphosphate = [GlcNAc-(1-&gt;4)-Mur2Ac(oyl-L-Ala-gamma-D-Glu-L-Lys-D-Ala-D-Ala)](n+1)-di-trans,octa-cis-undecaprenyl diphosphate + di-trans,octa-cis-undecaprenyl diphosphate + H(+)</text>
        <dbReference type="Rhea" id="RHEA:23708"/>
        <dbReference type="Rhea" id="RHEA-COMP:9602"/>
        <dbReference type="Rhea" id="RHEA-COMP:9603"/>
        <dbReference type="ChEBI" id="CHEBI:15378"/>
        <dbReference type="ChEBI" id="CHEBI:58405"/>
        <dbReference type="ChEBI" id="CHEBI:60033"/>
        <dbReference type="ChEBI" id="CHEBI:78435"/>
        <dbReference type="EC" id="2.4.99.28"/>
    </reaction>
</comment>